<comment type="subcellular location">
    <subcellularLocation>
        <location evidence="1">Periplasm</location>
    </subcellularLocation>
</comment>
<dbReference type="Gene3D" id="3.40.190.10">
    <property type="entry name" value="Periplasmic binding protein-like II"/>
    <property type="match status" value="2"/>
</dbReference>
<gene>
    <name evidence="5" type="ORF">K437DRAFT_245687</name>
</gene>
<dbReference type="SUPFAM" id="SSF53850">
    <property type="entry name" value="Periplasmic binding protein-like II"/>
    <property type="match status" value="1"/>
</dbReference>
<protein>
    <recommendedName>
        <fullName evidence="4">Ca3427-like PBP 2 domain-containing protein</fullName>
    </recommendedName>
</protein>
<dbReference type="InterPro" id="IPR054364">
    <property type="entry name" value="Ca3427-like_PBP2"/>
</dbReference>
<dbReference type="InParanoid" id="A0A066W384"/>
<keyword evidence="6" id="KW-1185">Reference proteome</keyword>
<proteinExistence type="inferred from homology"/>
<organism evidence="5 6">
    <name type="scientific">Tilletiaria anomala (strain ATCC 24038 / CBS 436.72 / UBC 951)</name>
    <dbReference type="NCBI Taxonomy" id="1037660"/>
    <lineage>
        <taxon>Eukaryota</taxon>
        <taxon>Fungi</taxon>
        <taxon>Dikarya</taxon>
        <taxon>Basidiomycota</taxon>
        <taxon>Ustilaginomycotina</taxon>
        <taxon>Exobasidiomycetes</taxon>
        <taxon>Georgefischeriales</taxon>
        <taxon>Tilletiariaceae</taxon>
        <taxon>Tilletiaria</taxon>
    </lineage>
</organism>
<sequence>MATKLRVATVQEHFCSPLWQLAESDWGRANIELVFNNSGSGQMISNLSNDGDGRKIDAAVALTEALIAGIAKGRRDYKLVGSYVRSSLNWAVITGTDPKATKYQNIDDLKGETIGISRIGSGSQTMAYYMAMQQGWGADIKFKVNDTFENLRKGVNQEPGLETAAFMWEWVTTLPYVHSGQVRYIGNVPTPWPSWSIAASTSILVPGSEDQQLLDTFLSKLQESIATFLHPDSISQQKPQQFVQQRFEYKPEDVETWFNSVRYVRDPRPDSKNDTAVALVPTGQQTCTETVSRETITTTLSILAKAGAIQTPHGGFDLADFAREQSLVD</sequence>
<evidence type="ECO:0000256" key="2">
    <source>
        <dbReference type="ARBA" id="ARBA00010742"/>
    </source>
</evidence>
<dbReference type="PANTHER" id="PTHR30024">
    <property type="entry name" value="ALIPHATIC SULFONATES-BINDING PROTEIN-RELATED"/>
    <property type="match status" value="1"/>
</dbReference>
<dbReference type="PANTHER" id="PTHR30024:SF47">
    <property type="entry name" value="TAURINE-BINDING PERIPLASMIC PROTEIN"/>
    <property type="match status" value="1"/>
</dbReference>
<dbReference type="RefSeq" id="XP_013244039.1">
    <property type="nucleotide sequence ID" value="XM_013388585.1"/>
</dbReference>
<dbReference type="OrthoDB" id="1363at2759"/>
<dbReference type="Pfam" id="PF22384">
    <property type="entry name" value="PBP2_Ca3427_like"/>
    <property type="match status" value="1"/>
</dbReference>
<keyword evidence="3" id="KW-0732">Signal</keyword>
<feature type="domain" description="Ca3427-like PBP 2" evidence="4">
    <location>
        <begin position="90"/>
        <end position="188"/>
    </location>
</feature>
<dbReference type="EMBL" id="JMSN01000026">
    <property type="protein sequence ID" value="KDN48191.1"/>
    <property type="molecule type" value="Genomic_DNA"/>
</dbReference>
<dbReference type="Proteomes" id="UP000027361">
    <property type="component" value="Unassembled WGS sequence"/>
</dbReference>
<dbReference type="GO" id="GO:0042597">
    <property type="term" value="C:periplasmic space"/>
    <property type="evidence" value="ECO:0007669"/>
    <property type="project" value="UniProtKB-SubCell"/>
</dbReference>
<comment type="similarity">
    <text evidence="2">Belongs to the bacterial solute-binding protein SsuA/TauA family.</text>
</comment>
<evidence type="ECO:0000256" key="3">
    <source>
        <dbReference type="ARBA" id="ARBA00022729"/>
    </source>
</evidence>
<reference evidence="5 6" key="1">
    <citation type="submission" date="2014-05" db="EMBL/GenBank/DDBJ databases">
        <title>Draft genome sequence of a rare smut relative, Tilletiaria anomala UBC 951.</title>
        <authorList>
            <consortium name="DOE Joint Genome Institute"/>
            <person name="Toome M."/>
            <person name="Kuo A."/>
            <person name="Henrissat B."/>
            <person name="Lipzen A."/>
            <person name="Tritt A."/>
            <person name="Yoshinaga Y."/>
            <person name="Zane M."/>
            <person name="Barry K."/>
            <person name="Grigoriev I.V."/>
            <person name="Spatafora J.W."/>
            <person name="Aimea M.C."/>
        </authorList>
    </citation>
    <scope>NUCLEOTIDE SEQUENCE [LARGE SCALE GENOMIC DNA]</scope>
    <source>
        <strain evidence="5 6">UBC 951</strain>
    </source>
</reference>
<name>A0A066W384_TILAU</name>
<evidence type="ECO:0000259" key="4">
    <source>
        <dbReference type="Pfam" id="PF22384"/>
    </source>
</evidence>
<evidence type="ECO:0000313" key="5">
    <source>
        <dbReference type="EMBL" id="KDN48191.1"/>
    </source>
</evidence>
<dbReference type="GeneID" id="25263182"/>
<evidence type="ECO:0000256" key="1">
    <source>
        <dbReference type="ARBA" id="ARBA00004418"/>
    </source>
</evidence>
<dbReference type="OMA" id="WGRANIE"/>
<evidence type="ECO:0000313" key="6">
    <source>
        <dbReference type="Proteomes" id="UP000027361"/>
    </source>
</evidence>
<dbReference type="HOGENOM" id="CLU_061316_1_0_1"/>
<accession>A0A066W384</accession>
<comment type="caution">
    <text evidence="5">The sequence shown here is derived from an EMBL/GenBank/DDBJ whole genome shotgun (WGS) entry which is preliminary data.</text>
</comment>
<dbReference type="AlphaFoldDB" id="A0A066W384"/>